<evidence type="ECO:0000313" key="2">
    <source>
        <dbReference type="Proteomes" id="UP000075636"/>
    </source>
</evidence>
<comment type="caution">
    <text evidence="1">The sequence shown here is derived from an EMBL/GenBank/DDBJ whole genome shotgun (WGS) entry which is preliminary data.</text>
</comment>
<dbReference type="Proteomes" id="UP000075636">
    <property type="component" value="Unassembled WGS sequence"/>
</dbReference>
<dbReference type="RefSeq" id="WP_062108414.1">
    <property type="nucleotide sequence ID" value="NZ_LHZR01000108.1"/>
</dbReference>
<dbReference type="STRING" id="318683.A0U94_13690"/>
<name>A0A149TIJ0_9PROT</name>
<proteinExistence type="predicted"/>
<reference evidence="1 2" key="1">
    <citation type="submission" date="2015-06" db="EMBL/GenBank/DDBJ databases">
        <title>Improved classification and identification of acetic acid bacteria using matrix-assisted laser desorption/ionization time-of-flight mass spectrometry; Gluconobacter nephelii and Gluconobacter uchimurae are later heterotypic synonyms of Gluconobacter japonicus and Gluconobacter oxydans, respectively.</title>
        <authorList>
            <person name="Li L."/>
            <person name="Cleenwerck I."/>
            <person name="De Vuyst L."/>
            <person name="Vandamme P."/>
        </authorList>
    </citation>
    <scope>NUCLEOTIDE SEQUENCE [LARGE SCALE GENOMIC DNA]</scope>
    <source>
        <strain evidence="1 2">LMG 1768</strain>
    </source>
</reference>
<dbReference type="PATRIC" id="fig|318683.6.peg.1653"/>
<evidence type="ECO:0000313" key="1">
    <source>
        <dbReference type="EMBL" id="KXV47671.1"/>
    </source>
</evidence>
<gene>
    <name evidence="1" type="ORF">AD945_09815</name>
</gene>
<dbReference type="OrthoDB" id="7253902at2"/>
<dbReference type="EMBL" id="LHZR01000108">
    <property type="protein sequence ID" value="KXV47671.1"/>
    <property type="molecule type" value="Genomic_DNA"/>
</dbReference>
<dbReference type="AlphaFoldDB" id="A0A149TIJ0"/>
<organism evidence="1 2">
    <name type="scientific">Gluconobacter albidus</name>
    <dbReference type="NCBI Taxonomy" id="318683"/>
    <lineage>
        <taxon>Bacteria</taxon>
        <taxon>Pseudomonadati</taxon>
        <taxon>Pseudomonadota</taxon>
        <taxon>Alphaproteobacteria</taxon>
        <taxon>Acetobacterales</taxon>
        <taxon>Acetobacteraceae</taxon>
        <taxon>Gluconobacter</taxon>
    </lineage>
</organism>
<accession>A0A149TIJ0</accession>
<sequence length="412" mass="41853">MAVFNTYPKLDSLTGEEVIVLADSSGTRTVTATVSQIIEAPVSVTASGQFYSDKGAQVKRFADRLLVGVAADNPALSDRASSSQDDWLSETMGATSIGPWALQDAQCASLAQFGNSAFVAGSRTSDAVNGKSLLGFQPSSIGVASWGISDDTSNPTTTTAYAYYGEAWRLAGVDYQPTFGMELEAVNFGGLAVGQSTPYAPNVGGGVYGIQLGAGGGQTSGTSDAAAGMVFVSNPNSWQAGIVFGAQSLTGTDGKDSGYASAVSLARNQAVEWHTPETVSGVAGANVGAFVRSTVTERTNGMRQEFTDNGILFGNIEGETLFSVASMPSPTNALQVQAGAGTQAAGLYVQEGTGGSGNLGLFPASGGELQITSPVTGTGGTVPTVANGGFLHININGADYRIPLMSPDQVGG</sequence>
<protein>
    <submittedName>
        <fullName evidence="1">Uncharacterized protein</fullName>
    </submittedName>
</protein>